<evidence type="ECO:0000259" key="1">
    <source>
        <dbReference type="PROSITE" id="PS51186"/>
    </source>
</evidence>
<evidence type="ECO:0000313" key="3">
    <source>
        <dbReference type="Proteomes" id="UP000672097"/>
    </source>
</evidence>
<proteinExistence type="predicted"/>
<dbReference type="Proteomes" id="UP000672097">
    <property type="component" value="Unassembled WGS sequence"/>
</dbReference>
<evidence type="ECO:0000313" key="2">
    <source>
        <dbReference type="EMBL" id="MBQ0936899.1"/>
    </source>
</evidence>
<dbReference type="CDD" id="cd04301">
    <property type="entry name" value="NAT_SF"/>
    <property type="match status" value="1"/>
</dbReference>
<comment type="caution">
    <text evidence="2">The sequence shown here is derived from an EMBL/GenBank/DDBJ whole genome shotgun (WGS) entry which is preliminary data.</text>
</comment>
<keyword evidence="3" id="KW-1185">Reference proteome</keyword>
<sequence>MQADSSSLHFRALTPADQPALWHWLHIALWDPPPAPLRPLEVLQHPGVRVYAEDWGRASDVGVVAVVAGQDAGACWMRLLPSQVGLAYVDEATPQLGIALEPPFQRRGVGKPLMLKALQEAAEAGYKQVALTVHPQNGARFMYAQCGFAFVELRNTYHLMVARL</sequence>
<dbReference type="SUPFAM" id="SSF55729">
    <property type="entry name" value="Acyl-CoA N-acyltransferases (Nat)"/>
    <property type="match status" value="1"/>
</dbReference>
<accession>A0ABS5E0Q3</accession>
<dbReference type="RefSeq" id="WP_210810299.1">
    <property type="nucleotide sequence ID" value="NZ_JAGQDG010000006.1"/>
</dbReference>
<name>A0ABS5E0Q3_9BURK</name>
<dbReference type="InterPro" id="IPR000182">
    <property type="entry name" value="GNAT_dom"/>
</dbReference>
<organism evidence="2 3">
    <name type="scientific">Ideonella paludis</name>
    <dbReference type="NCBI Taxonomy" id="1233411"/>
    <lineage>
        <taxon>Bacteria</taxon>
        <taxon>Pseudomonadati</taxon>
        <taxon>Pseudomonadota</taxon>
        <taxon>Betaproteobacteria</taxon>
        <taxon>Burkholderiales</taxon>
        <taxon>Sphaerotilaceae</taxon>
        <taxon>Ideonella</taxon>
    </lineage>
</organism>
<gene>
    <name evidence="2" type="ORF">KAK11_16350</name>
</gene>
<dbReference type="Pfam" id="PF00583">
    <property type="entry name" value="Acetyltransf_1"/>
    <property type="match status" value="1"/>
</dbReference>
<protein>
    <submittedName>
        <fullName evidence="2">GNAT family N-acetyltransferase</fullName>
    </submittedName>
</protein>
<dbReference type="Gene3D" id="3.40.630.30">
    <property type="match status" value="1"/>
</dbReference>
<feature type="domain" description="N-acetyltransferase" evidence="1">
    <location>
        <begin position="8"/>
        <end position="164"/>
    </location>
</feature>
<reference evidence="2 3" key="1">
    <citation type="submission" date="2021-04" db="EMBL/GenBank/DDBJ databases">
        <title>The genome sequence of type strain Ideonella paludis KCTC 32238.</title>
        <authorList>
            <person name="Liu Y."/>
        </authorList>
    </citation>
    <scope>NUCLEOTIDE SEQUENCE [LARGE SCALE GENOMIC DNA]</scope>
    <source>
        <strain evidence="2 3">KCTC 32238</strain>
    </source>
</reference>
<dbReference type="InterPro" id="IPR016181">
    <property type="entry name" value="Acyl_CoA_acyltransferase"/>
</dbReference>
<dbReference type="PROSITE" id="PS51186">
    <property type="entry name" value="GNAT"/>
    <property type="match status" value="1"/>
</dbReference>
<dbReference type="EMBL" id="JAGQDG010000006">
    <property type="protein sequence ID" value="MBQ0936899.1"/>
    <property type="molecule type" value="Genomic_DNA"/>
</dbReference>